<feature type="transmembrane region" description="Helical" evidence="1">
    <location>
        <begin position="102"/>
        <end position="122"/>
    </location>
</feature>
<name>A0A484HIQ4_9BACT</name>
<keyword evidence="1" id="KW-0472">Membrane</keyword>
<feature type="transmembrane region" description="Helical" evidence="1">
    <location>
        <begin position="187"/>
        <end position="206"/>
    </location>
</feature>
<feature type="transmembrane region" description="Helical" evidence="1">
    <location>
        <begin position="417"/>
        <end position="441"/>
    </location>
</feature>
<feature type="transmembrane region" description="Helical" evidence="1">
    <location>
        <begin position="41"/>
        <end position="60"/>
    </location>
</feature>
<accession>A0A484HIQ4</accession>
<evidence type="ECO:0000256" key="1">
    <source>
        <dbReference type="SAM" id="Phobius"/>
    </source>
</evidence>
<feature type="transmembrane region" description="Helical" evidence="1">
    <location>
        <begin position="447"/>
        <end position="466"/>
    </location>
</feature>
<feature type="transmembrane region" description="Helical" evidence="1">
    <location>
        <begin position="243"/>
        <end position="261"/>
    </location>
</feature>
<feature type="transmembrane region" description="Helical" evidence="1">
    <location>
        <begin position="501"/>
        <end position="522"/>
    </location>
</feature>
<feature type="transmembrane region" description="Helical" evidence="1">
    <location>
        <begin position="473"/>
        <end position="495"/>
    </location>
</feature>
<feature type="transmembrane region" description="Helical" evidence="1">
    <location>
        <begin position="213"/>
        <end position="231"/>
    </location>
</feature>
<sequence length="980" mass="113305">MLLIVFHIVLAFLAMWLAGCGMAGLLSLWMGGPNRIPGRGYVAPAVGYAVSQLIFYWSYAATGDSLISFQTSLFIPGFLTLCYFLVRAKQRRFKVRLSKEKVFVFLWLSLALAFAIWPYLLIGEGHYYHSGNIDAFNRTDLGRELLLNRDINAIKWIPNFPTRLTLQYSPQVFWTLLLHTPNPMDAFMIQHALNLLMTMMGVFWLLRYPFGMPLWISTGGGVAMTVSNFYFTTFLSGNIGSMMYGAIVPFFLGTAILWINFHKAHLEKTPRPALKSILFSWAKQRYSPPPLILLALLFWFVVQAYYNAIYFIMIPLAAYALYELALSPLAIPERIKPYIQDPKRRMALSASAIFLLILSAALIYWTADVFEPLRLRAMSRERTAWELGASWLIMPVFWGLSPSDVAGTARIMFFPPLFSPALIAVSFVCFGISLYGAFLLFRRGWTFFAFYAFFWLLFLIMMKYFYGSGYYLYKFYCVNFFLFPPCFLAGIHGILKKKTLLSRLACPAVALILALNLGYSFVGQKRIFDQEYHDTKEMPGVISQLKKYEDYSVKADFLDETRLYRNQVITGDTLILRKIFQYNELKFLRDDENSDYVLRINKKIDVTDKSHENGRKVWKNRLFSIYESQNRNNLILKNFYQPESAPQGPVRWIADHHIPESEYLTGHLKAAMEKAPKEMLAQSYFNIYRFHYNMALKKILDQTDMRVEWDRKKARHEFKSLSGMRRKESLWQAENYRIIENRLQRIKKALLKEHLDPLLSILKENSEIPVFIDMPKDDDIRRSLSENRDLSLAANPDDATFFIRYAEPPHRYLPVKNQRILFRTSELYGIVLELAELPHENRVEPPPSTLLPFERYIKGLRLDPSFIVQLKNADSFFKHIQIVIAPGYGIDMRPFSLVAEDLDGNRLGEYGVKGVTFISHPIGDMPLENTFVFRGDGLKGKFLPHDRRKLDMKLMFAGLSRSPSPSARALETLNAFKGKN</sequence>
<evidence type="ECO:0000313" key="2">
    <source>
        <dbReference type="EMBL" id="VEN75014.1"/>
    </source>
</evidence>
<keyword evidence="1" id="KW-1133">Transmembrane helix</keyword>
<dbReference type="AlphaFoldDB" id="A0A484HIQ4"/>
<feature type="transmembrane region" description="Helical" evidence="1">
    <location>
        <begin position="66"/>
        <end position="86"/>
    </location>
</feature>
<keyword evidence="1" id="KW-0812">Transmembrane</keyword>
<feature type="transmembrane region" description="Helical" evidence="1">
    <location>
        <begin position="6"/>
        <end position="29"/>
    </location>
</feature>
<feature type="transmembrane region" description="Helical" evidence="1">
    <location>
        <begin position="347"/>
        <end position="367"/>
    </location>
</feature>
<gene>
    <name evidence="2" type="ORF">EPICR_50296</name>
</gene>
<feature type="transmembrane region" description="Helical" evidence="1">
    <location>
        <begin position="387"/>
        <end position="405"/>
    </location>
</feature>
<protein>
    <submittedName>
        <fullName evidence="2">Putative Membrane protein</fullName>
    </submittedName>
</protein>
<dbReference type="EMBL" id="CAACVI010000045">
    <property type="protein sequence ID" value="VEN75014.1"/>
    <property type="molecule type" value="Genomic_DNA"/>
</dbReference>
<proteinExistence type="predicted"/>
<reference evidence="2" key="1">
    <citation type="submission" date="2019-01" db="EMBL/GenBank/DDBJ databases">
        <authorList>
            <consortium name="Genoscope - CEA"/>
            <person name="William W."/>
        </authorList>
    </citation>
    <scope>NUCLEOTIDE SEQUENCE</scope>
    <source>
        <strain evidence="2">CR-1</strain>
    </source>
</reference>
<organism evidence="2">
    <name type="scientific">uncultured Desulfobacteraceae bacterium</name>
    <dbReference type="NCBI Taxonomy" id="218296"/>
    <lineage>
        <taxon>Bacteria</taxon>
        <taxon>Pseudomonadati</taxon>
        <taxon>Thermodesulfobacteriota</taxon>
        <taxon>Desulfobacteria</taxon>
        <taxon>Desulfobacterales</taxon>
        <taxon>Desulfobacteraceae</taxon>
        <taxon>environmental samples</taxon>
    </lineage>
</organism>